<dbReference type="OrthoDB" id="5405911at2"/>
<accession>A0A7Z0CHN5</accession>
<protein>
    <submittedName>
        <fullName evidence="3">Putative GNAT family acetyltransferase</fullName>
    </submittedName>
</protein>
<dbReference type="InterPro" id="IPR045057">
    <property type="entry name" value="Gcn5-rel_NAT"/>
</dbReference>
<proteinExistence type="predicted"/>
<evidence type="ECO:0000259" key="2">
    <source>
        <dbReference type="PROSITE" id="PS51729"/>
    </source>
</evidence>
<dbReference type="PANTHER" id="PTHR31435:SF10">
    <property type="entry name" value="BSR4717 PROTEIN"/>
    <property type="match status" value="1"/>
</dbReference>
<dbReference type="RefSeq" id="WP_062075265.1">
    <property type="nucleotide sequence ID" value="NZ_BBRC01000007.1"/>
</dbReference>
<evidence type="ECO:0000259" key="1">
    <source>
        <dbReference type="PROSITE" id="PS51186"/>
    </source>
</evidence>
<keyword evidence="3" id="KW-0808">Transferase</keyword>
<dbReference type="Gene3D" id="3.40.630.30">
    <property type="match status" value="1"/>
</dbReference>
<feature type="domain" description="N-acetyltransferase" evidence="2">
    <location>
        <begin position="10"/>
        <end position="106"/>
    </location>
</feature>
<feature type="domain" description="N-acetyltransferase" evidence="1">
    <location>
        <begin position="1"/>
        <end position="117"/>
    </location>
</feature>
<dbReference type="EMBL" id="JACBZO010000001">
    <property type="protein sequence ID" value="NYI41009.1"/>
    <property type="molecule type" value="Genomic_DNA"/>
</dbReference>
<dbReference type="GO" id="GO:0016747">
    <property type="term" value="F:acyltransferase activity, transferring groups other than amino-acyl groups"/>
    <property type="evidence" value="ECO:0007669"/>
    <property type="project" value="InterPro"/>
</dbReference>
<dbReference type="SUPFAM" id="SSF55729">
    <property type="entry name" value="Acyl-CoA N-acyltransferases (Nat)"/>
    <property type="match status" value="1"/>
</dbReference>
<evidence type="ECO:0000313" key="3">
    <source>
        <dbReference type="EMBL" id="NYI41009.1"/>
    </source>
</evidence>
<comment type="caution">
    <text evidence="3">The sequence shown here is derived from an EMBL/GenBank/DDBJ whole genome shotgun (WGS) entry which is preliminary data.</text>
</comment>
<sequence>MTDSPNTSVVRNEDAERYELILDGAQTGEAETDHAVAGFAAFHESETHIAFTHTEIDDAYQGQGLGLRLAEAALADAVARDLTIIPLCPYMARYLERHEIEGARIEWPNRAPRAPQA</sequence>
<dbReference type="Pfam" id="PF14542">
    <property type="entry name" value="Acetyltransf_CG"/>
    <property type="match status" value="1"/>
</dbReference>
<gene>
    <name evidence="3" type="ORF">BKA03_001128</name>
</gene>
<dbReference type="Proteomes" id="UP000547973">
    <property type="component" value="Unassembled WGS sequence"/>
</dbReference>
<name>A0A7Z0CHN5_9MICO</name>
<dbReference type="InterPro" id="IPR031165">
    <property type="entry name" value="GNAT_YJDJ"/>
</dbReference>
<dbReference type="PANTHER" id="PTHR31435">
    <property type="entry name" value="PROTEIN NATD1"/>
    <property type="match status" value="1"/>
</dbReference>
<organism evidence="3 4">
    <name type="scientific">Demequina lutea</name>
    <dbReference type="NCBI Taxonomy" id="431489"/>
    <lineage>
        <taxon>Bacteria</taxon>
        <taxon>Bacillati</taxon>
        <taxon>Actinomycetota</taxon>
        <taxon>Actinomycetes</taxon>
        <taxon>Micrococcales</taxon>
        <taxon>Demequinaceae</taxon>
        <taxon>Demequina</taxon>
    </lineage>
</organism>
<keyword evidence="4" id="KW-1185">Reference proteome</keyword>
<dbReference type="InterPro" id="IPR016181">
    <property type="entry name" value="Acyl_CoA_acyltransferase"/>
</dbReference>
<reference evidence="3 4" key="1">
    <citation type="submission" date="2020-07" db="EMBL/GenBank/DDBJ databases">
        <title>Sequencing the genomes of 1000 actinobacteria strains.</title>
        <authorList>
            <person name="Klenk H.-P."/>
        </authorList>
    </citation>
    <scope>NUCLEOTIDE SEQUENCE [LARGE SCALE GENOMIC DNA]</scope>
    <source>
        <strain evidence="3 4">DSM 19970</strain>
    </source>
</reference>
<dbReference type="AlphaFoldDB" id="A0A7Z0CHN5"/>
<dbReference type="InterPro" id="IPR000182">
    <property type="entry name" value="GNAT_dom"/>
</dbReference>
<dbReference type="PROSITE" id="PS51186">
    <property type="entry name" value="GNAT"/>
    <property type="match status" value="1"/>
</dbReference>
<dbReference type="PROSITE" id="PS51729">
    <property type="entry name" value="GNAT_YJDJ"/>
    <property type="match status" value="1"/>
</dbReference>
<evidence type="ECO:0000313" key="4">
    <source>
        <dbReference type="Proteomes" id="UP000547973"/>
    </source>
</evidence>